<feature type="compositionally biased region" description="Basic residues" evidence="1">
    <location>
        <begin position="38"/>
        <end position="61"/>
    </location>
</feature>
<dbReference type="EMBL" id="OFSN01000021">
    <property type="protein sequence ID" value="SOY74763.1"/>
    <property type="molecule type" value="Genomic_DNA"/>
</dbReference>
<accession>A0A975XJR1</accession>
<organism evidence="2 3">
    <name type="scientific">Cupriavidus taiwanensis</name>
    <dbReference type="NCBI Taxonomy" id="164546"/>
    <lineage>
        <taxon>Bacteria</taxon>
        <taxon>Pseudomonadati</taxon>
        <taxon>Pseudomonadota</taxon>
        <taxon>Betaproteobacteria</taxon>
        <taxon>Burkholderiales</taxon>
        <taxon>Burkholderiaceae</taxon>
        <taxon>Cupriavidus</taxon>
    </lineage>
</organism>
<protein>
    <submittedName>
        <fullName evidence="2">Uncharacterized protein</fullName>
    </submittedName>
</protein>
<dbReference type="AlphaFoldDB" id="A0A975XJR1"/>
<sequence>MPPPWRPRTRGAVTPYARSTRPRWPSSSALPTPLPRRASCRARWRCRPRRSGARHKPRRASAGRASACPAGRSQRPVGPDPHSIVRPQADLARRLSFPTFTLHAIAGASGKPAAMANPRTEPATDS</sequence>
<comment type="caution">
    <text evidence="2">The sequence shown here is derived from an EMBL/GenBank/DDBJ whole genome shotgun (WGS) entry which is preliminary data.</text>
</comment>
<dbReference type="Proteomes" id="UP000257016">
    <property type="component" value="Unassembled WGS sequence"/>
</dbReference>
<evidence type="ECO:0000313" key="3">
    <source>
        <dbReference type="Proteomes" id="UP000257016"/>
    </source>
</evidence>
<evidence type="ECO:0000313" key="2">
    <source>
        <dbReference type="EMBL" id="SOY74763.1"/>
    </source>
</evidence>
<reference evidence="2 3" key="1">
    <citation type="submission" date="2018-01" db="EMBL/GenBank/DDBJ databases">
        <authorList>
            <person name="Clerissi C."/>
        </authorList>
    </citation>
    <scope>NUCLEOTIDE SEQUENCE [LARGE SCALE GENOMIC DNA]</scope>
    <source>
        <strain evidence="2">Cupriavidus taiwanensis LMG 19430</strain>
    </source>
</reference>
<evidence type="ECO:0000256" key="1">
    <source>
        <dbReference type="SAM" id="MobiDB-lite"/>
    </source>
</evidence>
<name>A0A975XJR1_9BURK</name>
<gene>
    <name evidence="2" type="ORF">CBM2586_B30128</name>
</gene>
<feature type="region of interest" description="Disordered" evidence="1">
    <location>
        <begin position="1"/>
        <end position="84"/>
    </location>
</feature>
<proteinExistence type="predicted"/>